<dbReference type="AlphaFoldDB" id="A0AA36HIV6"/>
<dbReference type="EMBL" id="CATQJL010000343">
    <property type="protein sequence ID" value="CAJ0610658.1"/>
    <property type="molecule type" value="Genomic_DNA"/>
</dbReference>
<dbReference type="GO" id="GO:0005524">
    <property type="term" value="F:ATP binding"/>
    <property type="evidence" value="ECO:0007669"/>
    <property type="project" value="InterPro"/>
</dbReference>
<name>A0AA36HIV6_CYLNA</name>
<dbReference type="GO" id="GO:0006260">
    <property type="term" value="P:DNA replication"/>
    <property type="evidence" value="ECO:0007669"/>
    <property type="project" value="InterPro"/>
</dbReference>
<dbReference type="CDD" id="cd19483">
    <property type="entry name" value="RecA-like_Gp4D_helicase"/>
    <property type="match status" value="1"/>
</dbReference>
<dbReference type="Pfam" id="PF21268">
    <property type="entry name" value="Helic-prim_T7_N"/>
    <property type="match status" value="1"/>
</dbReference>
<dbReference type="Proteomes" id="UP001176961">
    <property type="component" value="Unassembled WGS sequence"/>
</dbReference>
<dbReference type="CDD" id="cd01029">
    <property type="entry name" value="TOPRIM_primases"/>
    <property type="match status" value="1"/>
</dbReference>
<dbReference type="InterPro" id="IPR027032">
    <property type="entry name" value="Twinkle-like"/>
</dbReference>
<evidence type="ECO:0000259" key="1">
    <source>
        <dbReference type="PROSITE" id="PS50880"/>
    </source>
</evidence>
<dbReference type="GO" id="GO:0003697">
    <property type="term" value="F:single-stranded DNA binding"/>
    <property type="evidence" value="ECO:0007669"/>
    <property type="project" value="InterPro"/>
</dbReference>
<evidence type="ECO:0000313" key="4">
    <source>
        <dbReference type="Proteomes" id="UP001176961"/>
    </source>
</evidence>
<dbReference type="SUPFAM" id="SSF56731">
    <property type="entry name" value="DNA primase core"/>
    <property type="match status" value="1"/>
</dbReference>
<evidence type="ECO:0000313" key="3">
    <source>
        <dbReference type="EMBL" id="CAJ0610658.1"/>
    </source>
</evidence>
<dbReference type="PROSITE" id="PS50880">
    <property type="entry name" value="TOPRIM"/>
    <property type="match status" value="1"/>
</dbReference>
<dbReference type="InterPro" id="IPR006171">
    <property type="entry name" value="TOPRIM_dom"/>
</dbReference>
<dbReference type="PANTHER" id="PTHR12873">
    <property type="entry name" value="T7-LIKE MITOCHONDRIAL DNA HELICASE"/>
    <property type="match status" value="1"/>
</dbReference>
<evidence type="ECO:0000259" key="2">
    <source>
        <dbReference type="PROSITE" id="PS51199"/>
    </source>
</evidence>
<dbReference type="Gene3D" id="3.40.1360.10">
    <property type="match status" value="1"/>
</dbReference>
<dbReference type="SMART" id="SM00493">
    <property type="entry name" value="TOPRIM"/>
    <property type="match status" value="1"/>
</dbReference>
<dbReference type="Pfam" id="PF03796">
    <property type="entry name" value="DnaB_C"/>
    <property type="match status" value="1"/>
</dbReference>
<dbReference type="Gene3D" id="3.40.50.300">
    <property type="entry name" value="P-loop containing nucleotide triphosphate hydrolases"/>
    <property type="match status" value="1"/>
</dbReference>
<feature type="domain" description="Toprim" evidence="1">
    <location>
        <begin position="150"/>
        <end position="237"/>
    </location>
</feature>
<reference evidence="3" key="1">
    <citation type="submission" date="2023-07" db="EMBL/GenBank/DDBJ databases">
        <authorList>
            <consortium name="CYATHOMIX"/>
        </authorList>
    </citation>
    <scope>NUCLEOTIDE SEQUENCE</scope>
    <source>
        <strain evidence="3">N/A</strain>
    </source>
</reference>
<organism evidence="3 4">
    <name type="scientific">Cylicocyclus nassatus</name>
    <name type="common">Nematode worm</name>
    <dbReference type="NCBI Taxonomy" id="53992"/>
    <lineage>
        <taxon>Eukaryota</taxon>
        <taxon>Metazoa</taxon>
        <taxon>Ecdysozoa</taxon>
        <taxon>Nematoda</taxon>
        <taxon>Chromadorea</taxon>
        <taxon>Rhabditida</taxon>
        <taxon>Rhabditina</taxon>
        <taxon>Rhabditomorpha</taxon>
        <taxon>Strongyloidea</taxon>
        <taxon>Strongylidae</taxon>
        <taxon>Cylicocyclus</taxon>
    </lineage>
</organism>
<gene>
    <name evidence="3" type="ORF">CYNAS_LOCUS22641</name>
</gene>
<dbReference type="InterPro" id="IPR048774">
    <property type="entry name" value="Helic-prim_T7_N"/>
</dbReference>
<dbReference type="Gene3D" id="2.20.25.180">
    <property type="match status" value="1"/>
</dbReference>
<dbReference type="GO" id="GO:0043139">
    <property type="term" value="F:5'-3' DNA helicase activity"/>
    <property type="evidence" value="ECO:0007669"/>
    <property type="project" value="InterPro"/>
</dbReference>
<dbReference type="InterPro" id="IPR007694">
    <property type="entry name" value="DNA_helicase_DnaB-like_C"/>
</dbReference>
<dbReference type="SUPFAM" id="SSF52540">
    <property type="entry name" value="P-loop containing nucleoside triphosphate hydrolases"/>
    <property type="match status" value="1"/>
</dbReference>
<accession>A0AA36HIV6</accession>
<dbReference type="InterPro" id="IPR027417">
    <property type="entry name" value="P-loop_NTPase"/>
</dbReference>
<comment type="caution">
    <text evidence="3">The sequence shown here is derived from an EMBL/GenBank/DDBJ whole genome shotgun (WGS) entry which is preliminary data.</text>
</comment>
<dbReference type="Pfam" id="PF13155">
    <property type="entry name" value="Toprim_2"/>
    <property type="match status" value="1"/>
</dbReference>
<feature type="domain" description="SF4 helicase" evidence="2">
    <location>
        <begin position="275"/>
        <end position="538"/>
    </location>
</feature>
<proteinExistence type="predicted"/>
<keyword evidence="4" id="KW-1185">Reference proteome</keyword>
<dbReference type="PANTHER" id="PTHR12873:SF0">
    <property type="entry name" value="TWINKLE MTDNA HELICASE"/>
    <property type="match status" value="1"/>
</dbReference>
<protein>
    <submittedName>
        <fullName evidence="3">Uncharacterized protein</fullName>
    </submittedName>
</protein>
<dbReference type="InterPro" id="IPR034154">
    <property type="entry name" value="TOPRIM_DnaG/twinkle"/>
</dbReference>
<sequence>MRLAFERAWARADKPFRGLGRTVKGALNRRLGISYRKRMCDGHGYCFGCGHYEPAEGEEVSQPTSRKTMSDFAKGEPQALAKRGITEEACRKYGYWIGKDKHGKTVQIANYKRDGGIVAQKLRYPDKKFSFIGDSKACGLFGQHLYEPGRRLVITEGEIDALSVAQALGLRWPVVSVPNGAQGAAKSIKRELEWVNGFDEVVLMFDMDEPGQAAAQEVALLLTPGKAKIAQLPAKDPNELLQRGDAEAITRAIYEAQTKRPDGVVTFGSLKEKALKPVSMGMPWHDPRLTALTYGKRYGEVYTFGAGTGIGKTDWLMEEAAFIAQETGDRVGLFFLEQQPVETAKRMAGKVAGRRFHVPDGSWTQEELEAAFEILDKGQVFIYDHFGSSEWDVIEAKMAHMVVAEGVKHIVLDNLTSFAAGAEDERKMLEDTMAKIAQFAQRHLICIYLVSHLATPEGKPHEEGGRVMLRHFKGSRAIGFWTHFAFGLERNTQAENEAERNCTTFRVLKDRFTGQSNGQVLYYSYDHASGRLLNADAPGEYGDFADESSDVSTSDY</sequence>
<dbReference type="PROSITE" id="PS51199">
    <property type="entry name" value="SF4_HELICASE"/>
    <property type="match status" value="1"/>
</dbReference>